<accession>A0A8T0F9P1</accession>
<protein>
    <submittedName>
        <fullName evidence="1">Uncharacterized protein</fullName>
    </submittedName>
</protein>
<dbReference type="Proteomes" id="UP000807504">
    <property type="component" value="Unassembled WGS sequence"/>
</dbReference>
<dbReference type="EMBL" id="JABXBU010000015">
    <property type="protein sequence ID" value="KAF8787944.1"/>
    <property type="molecule type" value="Genomic_DNA"/>
</dbReference>
<reference evidence="1" key="1">
    <citation type="journal article" date="2020" name="bioRxiv">
        <title>Chromosome-level reference genome of the European wasp spider Argiope bruennichi: a resource for studies on range expansion and evolutionary adaptation.</title>
        <authorList>
            <person name="Sheffer M.M."/>
            <person name="Hoppe A."/>
            <person name="Krehenwinkel H."/>
            <person name="Uhl G."/>
            <person name="Kuss A.W."/>
            <person name="Jensen L."/>
            <person name="Jensen C."/>
            <person name="Gillespie R.G."/>
            <person name="Hoff K.J."/>
            <person name="Prost S."/>
        </authorList>
    </citation>
    <scope>NUCLEOTIDE SEQUENCE</scope>
</reference>
<comment type="caution">
    <text evidence="1">The sequence shown here is derived from an EMBL/GenBank/DDBJ whole genome shotgun (WGS) entry which is preliminary data.</text>
</comment>
<keyword evidence="2" id="KW-1185">Reference proteome</keyword>
<evidence type="ECO:0000313" key="2">
    <source>
        <dbReference type="Proteomes" id="UP000807504"/>
    </source>
</evidence>
<reference evidence="1" key="2">
    <citation type="submission" date="2020-06" db="EMBL/GenBank/DDBJ databases">
        <authorList>
            <person name="Sheffer M."/>
        </authorList>
    </citation>
    <scope>NUCLEOTIDE SEQUENCE</scope>
</reference>
<gene>
    <name evidence="1" type="ORF">HNY73_009490</name>
</gene>
<sequence>MITSVRCEDIRVQYQQPLDRISGSDYSPSSAIAACRSSYKLRNGVVSREHNYVKDNILTMTEPFSIQLKFYPFLCAKPLQEATIV</sequence>
<evidence type="ECO:0000313" key="1">
    <source>
        <dbReference type="EMBL" id="KAF8787944.1"/>
    </source>
</evidence>
<name>A0A8T0F9P1_ARGBR</name>
<proteinExistence type="predicted"/>
<dbReference type="AlphaFoldDB" id="A0A8T0F9P1"/>
<organism evidence="1 2">
    <name type="scientific">Argiope bruennichi</name>
    <name type="common">Wasp spider</name>
    <name type="synonym">Aranea bruennichi</name>
    <dbReference type="NCBI Taxonomy" id="94029"/>
    <lineage>
        <taxon>Eukaryota</taxon>
        <taxon>Metazoa</taxon>
        <taxon>Ecdysozoa</taxon>
        <taxon>Arthropoda</taxon>
        <taxon>Chelicerata</taxon>
        <taxon>Arachnida</taxon>
        <taxon>Araneae</taxon>
        <taxon>Araneomorphae</taxon>
        <taxon>Entelegynae</taxon>
        <taxon>Araneoidea</taxon>
        <taxon>Araneidae</taxon>
        <taxon>Argiope</taxon>
    </lineage>
</organism>